<dbReference type="EMBL" id="JBHUDZ010000012">
    <property type="protein sequence ID" value="MFD1604111.1"/>
    <property type="molecule type" value="Genomic_DNA"/>
</dbReference>
<accession>A0ABW4HFH7</accession>
<protein>
    <submittedName>
        <fullName evidence="1">Uncharacterized protein</fullName>
    </submittedName>
</protein>
<proteinExistence type="predicted"/>
<sequence length="187" mass="22486">MKLTDNIKITSTKISNFKNYSIIKDAFTILDLEVYLENKKYFFLKDHVHSDDLLIIVSSENLGYKNYIGATKYQSSFDKIFRILEKHTFLQKEKTSYLEYYIIISKEDFINNEHTLYELFILFNFSLIIGLKEKFTEKDLLRKLNKFSFLDVFNSKRWSKIADWQLFFDTDHLSGNIKYEKNMKIRS</sequence>
<gene>
    <name evidence="1" type="ORF">ACFSC2_15320</name>
</gene>
<evidence type="ECO:0000313" key="2">
    <source>
        <dbReference type="Proteomes" id="UP001597138"/>
    </source>
</evidence>
<reference evidence="2" key="1">
    <citation type="journal article" date="2019" name="Int. J. Syst. Evol. Microbiol.">
        <title>The Global Catalogue of Microorganisms (GCM) 10K type strain sequencing project: providing services to taxonomists for standard genome sequencing and annotation.</title>
        <authorList>
            <consortium name="The Broad Institute Genomics Platform"/>
            <consortium name="The Broad Institute Genome Sequencing Center for Infectious Disease"/>
            <person name="Wu L."/>
            <person name="Ma J."/>
        </authorList>
    </citation>
    <scope>NUCLEOTIDE SEQUENCE [LARGE SCALE GENOMIC DNA]</scope>
    <source>
        <strain evidence="2">CCUG 70865</strain>
    </source>
</reference>
<dbReference type="Proteomes" id="UP001597138">
    <property type="component" value="Unassembled WGS sequence"/>
</dbReference>
<name>A0ABW4HFH7_9FLAO</name>
<keyword evidence="2" id="KW-1185">Reference proteome</keyword>
<dbReference type="RefSeq" id="WP_379814504.1">
    <property type="nucleotide sequence ID" value="NZ_JBHUDZ010000012.1"/>
</dbReference>
<organism evidence="1 2">
    <name type="scientific">Flavobacterium artemisiae</name>
    <dbReference type="NCBI Taxonomy" id="2126556"/>
    <lineage>
        <taxon>Bacteria</taxon>
        <taxon>Pseudomonadati</taxon>
        <taxon>Bacteroidota</taxon>
        <taxon>Flavobacteriia</taxon>
        <taxon>Flavobacteriales</taxon>
        <taxon>Flavobacteriaceae</taxon>
        <taxon>Flavobacterium</taxon>
    </lineage>
</organism>
<evidence type="ECO:0000313" key="1">
    <source>
        <dbReference type="EMBL" id="MFD1604111.1"/>
    </source>
</evidence>
<comment type="caution">
    <text evidence="1">The sequence shown here is derived from an EMBL/GenBank/DDBJ whole genome shotgun (WGS) entry which is preliminary data.</text>
</comment>